<evidence type="ECO:0000313" key="1">
    <source>
        <dbReference type="EMBL" id="CAI0402732.1"/>
    </source>
</evidence>
<dbReference type="AlphaFoldDB" id="A0AAV0IZ08"/>
<accession>A0AAV0IZ08</accession>
<sequence length="61" mass="6940">DIYTVTVIPDCVPEKVAYLKERVGTLVFQPHYTIHSCGGLCTYSLYEGWFPSWSLNHCITS</sequence>
<organism evidence="1 2">
    <name type="scientific">Linum tenue</name>
    <dbReference type="NCBI Taxonomy" id="586396"/>
    <lineage>
        <taxon>Eukaryota</taxon>
        <taxon>Viridiplantae</taxon>
        <taxon>Streptophyta</taxon>
        <taxon>Embryophyta</taxon>
        <taxon>Tracheophyta</taxon>
        <taxon>Spermatophyta</taxon>
        <taxon>Magnoliopsida</taxon>
        <taxon>eudicotyledons</taxon>
        <taxon>Gunneridae</taxon>
        <taxon>Pentapetalae</taxon>
        <taxon>rosids</taxon>
        <taxon>fabids</taxon>
        <taxon>Malpighiales</taxon>
        <taxon>Linaceae</taxon>
        <taxon>Linum</taxon>
    </lineage>
</organism>
<feature type="non-terminal residue" evidence="1">
    <location>
        <position position="1"/>
    </location>
</feature>
<name>A0AAV0IZ08_9ROSI</name>
<dbReference type="Proteomes" id="UP001154282">
    <property type="component" value="Unassembled WGS sequence"/>
</dbReference>
<dbReference type="EMBL" id="CAMGYJ010000004">
    <property type="protein sequence ID" value="CAI0402732.1"/>
    <property type="molecule type" value="Genomic_DNA"/>
</dbReference>
<proteinExistence type="predicted"/>
<keyword evidence="2" id="KW-1185">Reference proteome</keyword>
<reference evidence="1" key="1">
    <citation type="submission" date="2022-08" db="EMBL/GenBank/DDBJ databases">
        <authorList>
            <person name="Gutierrez-Valencia J."/>
        </authorList>
    </citation>
    <scope>NUCLEOTIDE SEQUENCE</scope>
</reference>
<protein>
    <submittedName>
        <fullName evidence="1">Uncharacterized protein</fullName>
    </submittedName>
</protein>
<comment type="caution">
    <text evidence="1">The sequence shown here is derived from an EMBL/GenBank/DDBJ whole genome shotgun (WGS) entry which is preliminary data.</text>
</comment>
<evidence type="ECO:0000313" key="2">
    <source>
        <dbReference type="Proteomes" id="UP001154282"/>
    </source>
</evidence>
<gene>
    <name evidence="1" type="ORF">LITE_LOCUS11742</name>
</gene>